<dbReference type="EMBL" id="CP093347">
    <property type="protein sequence ID" value="WOH03161.1"/>
    <property type="molecule type" value="Genomic_DNA"/>
</dbReference>
<dbReference type="Pfam" id="PF00307">
    <property type="entry name" value="CH"/>
    <property type="match status" value="4"/>
</dbReference>
<evidence type="ECO:0000313" key="10">
    <source>
        <dbReference type="Proteomes" id="UP000077755"/>
    </source>
</evidence>
<dbReference type="EMBL" id="LNRQ01000005">
    <property type="protein sequence ID" value="KZM96478.1"/>
    <property type="molecule type" value="Genomic_DNA"/>
</dbReference>
<dbReference type="Proteomes" id="UP000077755">
    <property type="component" value="Chromosome 5"/>
</dbReference>
<evidence type="ECO:0000256" key="6">
    <source>
        <dbReference type="SAM" id="MobiDB-lite"/>
    </source>
</evidence>
<dbReference type="AlphaFoldDB" id="A0A164ZVN8"/>
<reference evidence="9" key="2">
    <citation type="submission" date="2022-03" db="EMBL/GenBank/DDBJ databases">
        <title>Draft title - Genomic analysis of global carrot germplasm unveils the trajectory of domestication and the origin of high carotenoid orange carrot.</title>
        <authorList>
            <person name="Iorizzo M."/>
            <person name="Ellison S."/>
            <person name="Senalik D."/>
            <person name="Macko-Podgorni A."/>
            <person name="Grzebelus D."/>
            <person name="Bostan H."/>
            <person name="Rolling W."/>
            <person name="Curaba J."/>
            <person name="Simon P."/>
        </authorList>
    </citation>
    <scope>NUCLEOTIDE SEQUENCE</scope>
    <source>
        <tissue evidence="9">Leaf</tissue>
    </source>
</reference>
<feature type="domain" description="Calponin-homology (CH)" evidence="7">
    <location>
        <begin position="271"/>
        <end position="374"/>
    </location>
</feature>
<dbReference type="PROSITE" id="PS50021">
    <property type="entry name" value="CH"/>
    <property type="match status" value="4"/>
</dbReference>
<feature type="domain" description="Calponin-homology (CH)" evidence="7">
    <location>
        <begin position="519"/>
        <end position="627"/>
    </location>
</feature>
<dbReference type="CDD" id="cd21299">
    <property type="entry name" value="CH_AtFIM_like_rpt3"/>
    <property type="match status" value="1"/>
</dbReference>
<dbReference type="GO" id="GO:0051015">
    <property type="term" value="F:actin filament binding"/>
    <property type="evidence" value="ECO:0007669"/>
    <property type="project" value="InterPro"/>
</dbReference>
<keyword evidence="5" id="KW-0009">Actin-binding</keyword>
<dbReference type="SMART" id="SM00033">
    <property type="entry name" value="CH"/>
    <property type="match status" value="4"/>
</dbReference>
<dbReference type="KEGG" id="dcr:108223977"/>
<dbReference type="OMA" id="NMSHAEM"/>
<accession>A0A164ZVN8</accession>
<gene>
    <name evidence="8" type="ORF">DCAR_019720</name>
    <name evidence="9" type="ORF">DCAR_0522555</name>
</gene>
<evidence type="ECO:0000313" key="9">
    <source>
        <dbReference type="EMBL" id="WOH03161.1"/>
    </source>
</evidence>
<evidence type="ECO:0000259" key="7">
    <source>
        <dbReference type="PROSITE" id="PS50021"/>
    </source>
</evidence>
<dbReference type="InterPro" id="IPR039959">
    <property type="entry name" value="Fimbrin/Plastin"/>
</dbReference>
<dbReference type="Gramene" id="KZM96478">
    <property type="protein sequence ID" value="KZM96478"/>
    <property type="gene ID" value="DCAR_019720"/>
</dbReference>
<feature type="domain" description="Calponin-homology (CH)" evidence="7">
    <location>
        <begin position="124"/>
        <end position="243"/>
    </location>
</feature>
<dbReference type="InterPro" id="IPR036872">
    <property type="entry name" value="CH_dom_sf"/>
</dbReference>
<evidence type="ECO:0000256" key="5">
    <source>
        <dbReference type="ARBA" id="ARBA00023203"/>
    </source>
</evidence>
<keyword evidence="4" id="KW-0106">Calcium</keyword>
<dbReference type="GO" id="GO:0046872">
    <property type="term" value="F:metal ion binding"/>
    <property type="evidence" value="ECO:0007669"/>
    <property type="project" value="UniProtKB-KW"/>
</dbReference>
<dbReference type="OrthoDB" id="431378at2759"/>
<feature type="domain" description="Calponin-homology (CH)" evidence="7">
    <location>
        <begin position="398"/>
        <end position="504"/>
    </location>
</feature>
<dbReference type="PANTHER" id="PTHR19961">
    <property type="entry name" value="FIMBRIN/PLASTIN"/>
    <property type="match status" value="1"/>
</dbReference>
<comment type="subunit">
    <text evidence="1">Interacts with F-actin.</text>
</comment>
<feature type="region of interest" description="Disordered" evidence="6">
    <location>
        <begin position="638"/>
        <end position="676"/>
    </location>
</feature>
<name>A0A164ZVN8_DAUCS</name>
<organism evidence="8">
    <name type="scientific">Daucus carota subsp. sativus</name>
    <name type="common">Carrot</name>
    <dbReference type="NCBI Taxonomy" id="79200"/>
    <lineage>
        <taxon>Eukaryota</taxon>
        <taxon>Viridiplantae</taxon>
        <taxon>Streptophyta</taxon>
        <taxon>Embryophyta</taxon>
        <taxon>Tracheophyta</taxon>
        <taxon>Spermatophyta</taxon>
        <taxon>Magnoliopsida</taxon>
        <taxon>eudicotyledons</taxon>
        <taxon>Gunneridae</taxon>
        <taxon>Pentapetalae</taxon>
        <taxon>asterids</taxon>
        <taxon>campanulids</taxon>
        <taxon>Apiales</taxon>
        <taxon>Apiaceae</taxon>
        <taxon>Apioideae</taxon>
        <taxon>Scandiceae</taxon>
        <taxon>Daucinae</taxon>
        <taxon>Daucus</taxon>
        <taxon>Daucus sect. Daucus</taxon>
    </lineage>
</organism>
<dbReference type="FunFam" id="1.10.418.10:FF:000034">
    <property type="entry name" value="Fimbrin-2 like"/>
    <property type="match status" value="1"/>
</dbReference>
<evidence type="ECO:0000256" key="1">
    <source>
        <dbReference type="ARBA" id="ARBA00011385"/>
    </source>
</evidence>
<dbReference type="InterPro" id="IPR001715">
    <property type="entry name" value="CH_dom"/>
</dbReference>
<dbReference type="GO" id="GO:0051639">
    <property type="term" value="P:actin filament network formation"/>
    <property type="evidence" value="ECO:0007669"/>
    <property type="project" value="TreeGrafter"/>
</dbReference>
<dbReference type="SUPFAM" id="SSF47576">
    <property type="entry name" value="Calponin-homology domain, CH-domain"/>
    <property type="match status" value="1"/>
</dbReference>
<dbReference type="FunFam" id="1.10.418.10:FF:000031">
    <property type="entry name" value="Fimbrin-2 like"/>
    <property type="match status" value="1"/>
</dbReference>
<proteinExistence type="predicted"/>
<evidence type="ECO:0000256" key="2">
    <source>
        <dbReference type="ARBA" id="ARBA00022723"/>
    </source>
</evidence>
<dbReference type="FunFam" id="1.10.418.10:FF:000042">
    <property type="entry name" value="Fimbrin, putative"/>
    <property type="match status" value="1"/>
</dbReference>
<dbReference type="SUPFAM" id="SSF47473">
    <property type="entry name" value="EF-hand"/>
    <property type="match status" value="1"/>
</dbReference>
<dbReference type="GO" id="GO:0032432">
    <property type="term" value="C:actin filament bundle"/>
    <property type="evidence" value="ECO:0007669"/>
    <property type="project" value="TreeGrafter"/>
</dbReference>
<dbReference type="GO" id="GO:0005884">
    <property type="term" value="C:actin filament"/>
    <property type="evidence" value="ECO:0007669"/>
    <property type="project" value="TreeGrafter"/>
</dbReference>
<dbReference type="FunFam" id="1.10.418.10:FF:000010">
    <property type="entry name" value="Plastin-3 isoform 1"/>
    <property type="match status" value="1"/>
</dbReference>
<dbReference type="InterPro" id="IPR011992">
    <property type="entry name" value="EF-hand-dom_pair"/>
</dbReference>
<evidence type="ECO:0000256" key="4">
    <source>
        <dbReference type="ARBA" id="ARBA00022837"/>
    </source>
</evidence>
<reference evidence="8" key="1">
    <citation type="journal article" date="2016" name="Nat. Genet.">
        <title>A high-quality carrot genome assembly provides new insights into carotenoid accumulation and asterid genome evolution.</title>
        <authorList>
            <person name="Iorizzo M."/>
            <person name="Ellison S."/>
            <person name="Senalik D."/>
            <person name="Zeng P."/>
            <person name="Satapoomin P."/>
            <person name="Huang J."/>
            <person name="Bowman M."/>
            <person name="Iovene M."/>
            <person name="Sanseverino W."/>
            <person name="Cavagnaro P."/>
            <person name="Yildiz M."/>
            <person name="Macko-Podgorni A."/>
            <person name="Moranska E."/>
            <person name="Grzebelus E."/>
            <person name="Grzebelus D."/>
            <person name="Ashrafi H."/>
            <person name="Zheng Z."/>
            <person name="Cheng S."/>
            <person name="Spooner D."/>
            <person name="Van Deynze A."/>
            <person name="Simon P."/>
        </authorList>
    </citation>
    <scope>NUCLEOTIDE SEQUENCE [LARGE SCALE GENOMIC DNA]</scope>
    <source>
        <tissue evidence="8">Leaf</tissue>
    </source>
</reference>
<dbReference type="PANTHER" id="PTHR19961:SF79">
    <property type="entry name" value="FIMBRIN-5"/>
    <property type="match status" value="1"/>
</dbReference>
<sequence>MSGPKAIALSDSSLESQFTDLELRNLQSKFLSSRNSSGRIRLRDLPPVMLQLKNFSEIFRERDIKAILSESGSNMNHEVDFESFLRAYLNINARAQTKAGKTKLKNAPSFLKAPTTTLRHTISQSEKESYVNHINRYLGEDSFLRKYLPIDPNTSALFDLVKNGVLLCKLINVAVPGTIDERAINTKAVLNPWEKNENHTLCLNSAKAIGCTVVNISAQDLAEAEFKPHLLLGLMSQIIKIQLLSSLDLKKTPQLLELVEEEKDVEELMNLAPEKVLLKWMNFHLKKAGYEKEVTNFSTDLKDGAAYAHLLTALAPELGSKTVLATDDPAERANLIVEQAEKMDCKSYVTAKDIVEGSTNLNLAFVAEIFQHRNGLHAPPEETQNTYAEMITDDAETSREERCFRMWINSLGIETYVNNLFEDMRPGWVILEVLDNIFPGSVNWKKANKPPVKITLRKVENCNQAIKIGKELNFSLVNVDGNDFVQGNKKLIVAFLWQLMRFSMLKLLKNLRSSTQGKEITDNDILNWANDKVKSSGKETRIESFKDKTLSNGIFFLELLTAVDPRVVNWDLVTNGENDEEKKSNATYIISVARKLGCSIFLLPEDIMEVNSKMILTLTASIMYWSLNQKGGGNTLTSARNSDASLAESGDEAEDAAAETASVASEGVPAELEEIA</sequence>
<keyword evidence="2" id="KW-0479">Metal-binding</keyword>
<evidence type="ECO:0000313" key="8">
    <source>
        <dbReference type="EMBL" id="KZM96478.1"/>
    </source>
</evidence>
<dbReference type="Gene3D" id="1.10.418.10">
    <property type="entry name" value="Calponin-like domain"/>
    <property type="match status" value="4"/>
</dbReference>
<evidence type="ECO:0000256" key="3">
    <source>
        <dbReference type="ARBA" id="ARBA00022737"/>
    </source>
</evidence>
<keyword evidence="10" id="KW-1185">Reference proteome</keyword>
<dbReference type="GO" id="GO:0005737">
    <property type="term" value="C:cytoplasm"/>
    <property type="evidence" value="ECO:0007669"/>
    <property type="project" value="TreeGrafter"/>
</dbReference>
<keyword evidence="3" id="KW-0677">Repeat</keyword>
<protein>
    <recommendedName>
        <fullName evidence="7">Calponin-homology (CH) domain-containing protein</fullName>
    </recommendedName>
</protein>
<dbReference type="GO" id="GO:0051017">
    <property type="term" value="P:actin filament bundle assembly"/>
    <property type="evidence" value="ECO:0007669"/>
    <property type="project" value="InterPro"/>
</dbReference>
<dbReference type="STRING" id="79200.A0A164ZVN8"/>